<name>A0AA41WG51_9BACT</name>
<evidence type="ECO:0000313" key="4">
    <source>
        <dbReference type="Proteomes" id="UP001165306"/>
    </source>
</evidence>
<protein>
    <submittedName>
        <fullName evidence="3">LLM class flavin-dependent oxidoreductase</fullName>
    </submittedName>
</protein>
<dbReference type="PANTHER" id="PTHR43244:SF1">
    <property type="entry name" value="5,10-METHYLENETETRAHYDROMETHANOPTERIN REDUCTASE"/>
    <property type="match status" value="1"/>
</dbReference>
<gene>
    <name evidence="3" type="ORF">NET02_10040</name>
</gene>
<dbReference type="AlphaFoldDB" id="A0AA41WG51"/>
<evidence type="ECO:0000313" key="3">
    <source>
        <dbReference type="EMBL" id="MCM8749488.1"/>
    </source>
</evidence>
<dbReference type="PANTHER" id="PTHR43244">
    <property type="match status" value="1"/>
</dbReference>
<proteinExistence type="predicted"/>
<accession>A0AA41WG51</accession>
<dbReference type="InterPro" id="IPR011251">
    <property type="entry name" value="Luciferase-like_dom"/>
</dbReference>
<keyword evidence="1" id="KW-0560">Oxidoreductase</keyword>
<dbReference type="InterPro" id="IPR050564">
    <property type="entry name" value="F420-G6PD/mer"/>
</dbReference>
<dbReference type="SUPFAM" id="SSF51679">
    <property type="entry name" value="Bacterial luciferase-like"/>
    <property type="match status" value="1"/>
</dbReference>
<dbReference type="EMBL" id="JAMSLR010000006">
    <property type="protein sequence ID" value="MCM8749488.1"/>
    <property type="molecule type" value="Genomic_DNA"/>
</dbReference>
<dbReference type="Pfam" id="PF00296">
    <property type="entry name" value="Bac_luciferase"/>
    <property type="match status" value="2"/>
</dbReference>
<comment type="caution">
    <text evidence="3">The sequence shown here is derived from an EMBL/GenBank/DDBJ whole genome shotgun (WGS) entry which is preliminary data.</text>
</comment>
<evidence type="ECO:0000256" key="1">
    <source>
        <dbReference type="ARBA" id="ARBA00023002"/>
    </source>
</evidence>
<feature type="domain" description="Luciferase-like" evidence="2">
    <location>
        <begin position="15"/>
        <end position="105"/>
    </location>
</feature>
<dbReference type="Proteomes" id="UP001165306">
    <property type="component" value="Unassembled WGS sequence"/>
</dbReference>
<dbReference type="RefSeq" id="WP_284057270.1">
    <property type="nucleotide sequence ID" value="NZ_JAMSLR010000006.1"/>
</dbReference>
<reference evidence="3" key="1">
    <citation type="submission" date="2022-06" db="EMBL/GenBank/DDBJ databases">
        <title>CFH 74404 Thermomicrobiaceae sp.</title>
        <authorList>
            <person name="Ming H."/>
            <person name="Li W.-J."/>
            <person name="Zhao Z."/>
        </authorList>
    </citation>
    <scope>NUCLEOTIDE SEQUENCE</scope>
    <source>
        <strain evidence="3">CFH 74404</strain>
    </source>
</reference>
<keyword evidence="4" id="KW-1185">Reference proteome</keyword>
<feature type="domain" description="Luciferase-like" evidence="2">
    <location>
        <begin position="116"/>
        <end position="259"/>
    </location>
</feature>
<organism evidence="3 4">
    <name type="scientific">Thermalbibacter longus</name>
    <dbReference type="NCBI Taxonomy" id="2951981"/>
    <lineage>
        <taxon>Bacteria</taxon>
        <taxon>Pseudomonadati</taxon>
        <taxon>Thermomicrobiota</taxon>
        <taxon>Thermomicrobia</taxon>
        <taxon>Thermomicrobiales</taxon>
        <taxon>Thermomicrobiaceae</taxon>
        <taxon>Thermalbibacter</taxon>
    </lineage>
</organism>
<dbReference type="GO" id="GO:0016705">
    <property type="term" value="F:oxidoreductase activity, acting on paired donors, with incorporation or reduction of molecular oxygen"/>
    <property type="evidence" value="ECO:0007669"/>
    <property type="project" value="InterPro"/>
</dbReference>
<sequence length="265" mass="28192">MSGSARGFGLAATTPATVIRAAAAAAEEHGYRTFWVNDTPDGDGLAALAQAATATERIGLGVGVIPLSRRTPESIVEQVRRLGLPLDRLRLGVGSGSGPGALRRVRQGIRALREALPAELVVAALGPRMCRLAGAEADAVLFNWLTPEHARVSAGWLQEGADQAGRPRPKLYAYVRVAIGPAAIQRLEQEAGRYERIPGYSEHFARMGVSARQTAIAVERPEELPAALQPWDGVLDELVVRAITAADTEEQVLELVRAAAPSNPY</sequence>
<dbReference type="Gene3D" id="3.20.20.30">
    <property type="entry name" value="Luciferase-like domain"/>
    <property type="match status" value="2"/>
</dbReference>
<evidence type="ECO:0000259" key="2">
    <source>
        <dbReference type="Pfam" id="PF00296"/>
    </source>
</evidence>
<dbReference type="InterPro" id="IPR036661">
    <property type="entry name" value="Luciferase-like_sf"/>
</dbReference>